<gene>
    <name evidence="1" type="ORF">NJT12_04905</name>
</gene>
<organism evidence="1 2">
    <name type="scientific">Flavobacterium azizsancarii</name>
    <dbReference type="NCBI Taxonomy" id="2961580"/>
    <lineage>
        <taxon>Bacteria</taxon>
        <taxon>Pseudomonadati</taxon>
        <taxon>Bacteroidota</taxon>
        <taxon>Flavobacteriia</taxon>
        <taxon>Flavobacteriales</taxon>
        <taxon>Flavobacteriaceae</taxon>
        <taxon>Flavobacterium</taxon>
    </lineage>
</organism>
<evidence type="ECO:0000313" key="2">
    <source>
        <dbReference type="Proteomes" id="UP001212170"/>
    </source>
</evidence>
<dbReference type="EMBL" id="JAMZNK010000005">
    <property type="protein sequence ID" value="MDA6068956.1"/>
    <property type="molecule type" value="Genomic_DNA"/>
</dbReference>
<keyword evidence="2" id="KW-1185">Reference proteome</keyword>
<sequence length="214" mass="24797">MDKAVIERNFSTNLNNNYSKISKYLEPSFEIFCEFDHVIYEINNCLIMQLNKASITLTNYLLERLLKLALIYNEAGIGPVQDLNDLDAVFREPNRKYGSIMLNESIKKCKEFELITDNEELILDKKVRDLLRNGFAHADSKKILKNIPDESKMYQGSLSNPNGELKEITLNTKINPTFQAIHMRDYATSNALPYYDFVFNLIGLIEKRLKEKSN</sequence>
<proteinExistence type="predicted"/>
<accession>A0ABT4W8T0</accession>
<protein>
    <recommendedName>
        <fullName evidence="3">RiboL-PSP-HEPN domain-containing protein</fullName>
    </recommendedName>
</protein>
<evidence type="ECO:0008006" key="3">
    <source>
        <dbReference type="Google" id="ProtNLM"/>
    </source>
</evidence>
<reference evidence="1 2" key="1">
    <citation type="journal article" date="2023" name="Chemosphere">
        <title>Whole genome analysis of Flavobacterium aziz-sancarii sp. nov., isolated from Ardley Island (Antarctica), revealed a rich resistome and bioremediation potential.</title>
        <authorList>
            <person name="Otur C."/>
            <person name="Okay S."/>
            <person name="Kurt-Kizildogan A."/>
        </authorList>
    </citation>
    <scope>NUCLEOTIDE SEQUENCE [LARGE SCALE GENOMIC DNA]</scope>
    <source>
        <strain evidence="1 2">AC</strain>
    </source>
</reference>
<comment type="caution">
    <text evidence="1">The sequence shown here is derived from an EMBL/GenBank/DDBJ whole genome shotgun (WGS) entry which is preliminary data.</text>
</comment>
<name>A0ABT4W8T0_9FLAO</name>
<dbReference type="Proteomes" id="UP001212170">
    <property type="component" value="Unassembled WGS sequence"/>
</dbReference>
<evidence type="ECO:0000313" key="1">
    <source>
        <dbReference type="EMBL" id="MDA6068956.1"/>
    </source>
</evidence>
<dbReference type="RefSeq" id="WP_271334790.1">
    <property type="nucleotide sequence ID" value="NZ_JAMZNK010000005.1"/>
</dbReference>